<protein>
    <submittedName>
        <fullName evidence="4">Small, acid-soluble spore protein, alpha/beta type</fullName>
    </submittedName>
</protein>
<comment type="similarity">
    <text evidence="2">Belongs to the alpha/beta-type SASP family.</text>
</comment>
<reference evidence="5" key="1">
    <citation type="journal article" date="2019" name="Int. J. Syst. Evol. Microbiol.">
        <title>The Global Catalogue of Microorganisms (GCM) 10K type strain sequencing project: providing services to taxonomists for standard genome sequencing and annotation.</title>
        <authorList>
            <consortium name="The Broad Institute Genomics Platform"/>
            <consortium name="The Broad Institute Genome Sequencing Center for Infectious Disease"/>
            <person name="Wu L."/>
            <person name="Ma J."/>
        </authorList>
    </citation>
    <scope>NUCLEOTIDE SEQUENCE [LARGE SCALE GENOMIC DNA]</scope>
    <source>
        <strain evidence="5">KACC 11299</strain>
    </source>
</reference>
<dbReference type="PANTHER" id="PTHR36107">
    <property type="entry name" value="SMALL, ACID-SOLUBLE SPORE PROTEIN A"/>
    <property type="match status" value="1"/>
</dbReference>
<dbReference type="InterPro" id="IPR050847">
    <property type="entry name" value="SASP_DNA-binding"/>
</dbReference>
<evidence type="ECO:0000256" key="3">
    <source>
        <dbReference type="ARBA" id="ARBA00023125"/>
    </source>
</evidence>
<proteinExistence type="inferred from homology"/>
<dbReference type="EMBL" id="JBHSNP010000011">
    <property type="protein sequence ID" value="MFC5603473.1"/>
    <property type="molecule type" value="Genomic_DNA"/>
</dbReference>
<dbReference type="RefSeq" id="WP_381443982.1">
    <property type="nucleotide sequence ID" value="NZ_JBHSNP010000011.1"/>
</dbReference>
<evidence type="ECO:0000313" key="5">
    <source>
        <dbReference type="Proteomes" id="UP001596071"/>
    </source>
</evidence>
<comment type="caution">
    <text evidence="4">The sequence shown here is derived from an EMBL/GenBank/DDBJ whole genome shotgun (WGS) entry which is preliminary data.</text>
</comment>
<evidence type="ECO:0000256" key="1">
    <source>
        <dbReference type="ARBA" id="ARBA00003863"/>
    </source>
</evidence>
<dbReference type="PANTHER" id="PTHR36107:SF1">
    <property type="entry name" value="SMALL, ACID-SOLUBLE SPORE PROTEIN A"/>
    <property type="match status" value="1"/>
</dbReference>
<comment type="function">
    <text evidence="1">SASP are bound to spore DNA. They are double-stranded DNA-binding proteins that cause DNA to change to an a-like conformation. They protect the DNA backbone from chemical and enzymatic cleavage and are thus involved in dormant spore's high resistance to UV light.</text>
</comment>
<keyword evidence="3" id="KW-0238">DNA-binding</keyword>
<sequence>MGRNNRILVPEARKQLDQLKVDVMKAKGYPVDAEQPDAVKFEIAKELGIPLSEDYNGKLTSELAGKIGGPIGGNMVKEMVRLAQEQLAKDKR</sequence>
<accession>A0ABW0U090</accession>
<dbReference type="InterPro" id="IPR001448">
    <property type="entry name" value="SASP_alpha/beta-type"/>
</dbReference>
<dbReference type="PROSITE" id="PS00304">
    <property type="entry name" value="SASP_1"/>
    <property type="match status" value="1"/>
</dbReference>
<dbReference type="InterPro" id="IPR018126">
    <property type="entry name" value="SASP_alpha/beta-type_CS"/>
</dbReference>
<keyword evidence="5" id="KW-1185">Reference proteome</keyword>
<evidence type="ECO:0000256" key="2">
    <source>
        <dbReference type="ARBA" id="ARBA00005442"/>
    </source>
</evidence>
<dbReference type="Proteomes" id="UP001596071">
    <property type="component" value="Unassembled WGS sequence"/>
</dbReference>
<dbReference type="Gene3D" id="6.10.10.80">
    <property type="entry name" value="Small, acid-soluble spore protein, alpha/beta type-like"/>
    <property type="match status" value="1"/>
</dbReference>
<evidence type="ECO:0000313" key="4">
    <source>
        <dbReference type="EMBL" id="MFC5603473.1"/>
    </source>
</evidence>
<name>A0ABW0U090_9BACL</name>
<dbReference type="Pfam" id="PF00269">
    <property type="entry name" value="SASP"/>
    <property type="match status" value="1"/>
</dbReference>
<dbReference type="InterPro" id="IPR038300">
    <property type="entry name" value="SASP_sf_alpha/beta"/>
</dbReference>
<organism evidence="4 5">
    <name type="scientific">Sporosarcina koreensis</name>
    <dbReference type="NCBI Taxonomy" id="334735"/>
    <lineage>
        <taxon>Bacteria</taxon>
        <taxon>Bacillati</taxon>
        <taxon>Bacillota</taxon>
        <taxon>Bacilli</taxon>
        <taxon>Bacillales</taxon>
        <taxon>Caryophanaceae</taxon>
        <taxon>Sporosarcina</taxon>
    </lineage>
</organism>
<gene>
    <name evidence="4" type="ORF">ACFPTP_09570</name>
</gene>